<dbReference type="EMBL" id="CAOJ01012881">
    <property type="protein sequence ID" value="CCO34297.1"/>
    <property type="molecule type" value="Genomic_DNA"/>
</dbReference>
<evidence type="ECO:0008006" key="8">
    <source>
        <dbReference type="Google" id="ProtNLM"/>
    </source>
</evidence>
<organism evidence="6 7">
    <name type="scientific">Thanatephorus cucumeris (strain AG1-IB / isolate 7/3/14)</name>
    <name type="common">Lettuce bottom rot fungus</name>
    <name type="synonym">Rhizoctonia solani</name>
    <dbReference type="NCBI Taxonomy" id="1108050"/>
    <lineage>
        <taxon>Eukaryota</taxon>
        <taxon>Fungi</taxon>
        <taxon>Dikarya</taxon>
        <taxon>Basidiomycota</taxon>
        <taxon>Agaricomycotina</taxon>
        <taxon>Agaricomycetes</taxon>
        <taxon>Cantharellales</taxon>
        <taxon>Ceratobasidiaceae</taxon>
        <taxon>Rhizoctonia</taxon>
        <taxon>Rhizoctonia solani AG-1</taxon>
    </lineage>
</organism>
<dbReference type="SUPFAM" id="SSF49785">
    <property type="entry name" value="Galactose-binding domain-like"/>
    <property type="match status" value="1"/>
</dbReference>
<name>M5CEF0_THACB</name>
<dbReference type="GO" id="GO:0016837">
    <property type="term" value="F:carbon-oxygen lyase activity, acting on polysaccharides"/>
    <property type="evidence" value="ECO:0007669"/>
    <property type="project" value="InterPro"/>
</dbReference>
<keyword evidence="2" id="KW-0119">Carbohydrate metabolism</keyword>
<dbReference type="AlphaFoldDB" id="M5CEF0"/>
<gene>
    <name evidence="6" type="ORF">BN14_08392</name>
</gene>
<dbReference type="InterPro" id="IPR013784">
    <property type="entry name" value="Carb-bd-like_fold"/>
</dbReference>
<evidence type="ECO:0000259" key="4">
    <source>
        <dbReference type="Pfam" id="PF14683"/>
    </source>
</evidence>
<dbReference type="Gene3D" id="2.60.40.1120">
    <property type="entry name" value="Carboxypeptidase-like, regulatory domain"/>
    <property type="match status" value="1"/>
</dbReference>
<reference evidence="6 7" key="1">
    <citation type="journal article" date="2013" name="J. Biotechnol.">
        <title>Establishment and interpretation of the genome sequence of the phytopathogenic fungus Rhizoctonia solani AG1-IB isolate 7/3/14.</title>
        <authorList>
            <person name="Wibberg D.W."/>
            <person name="Jelonek L.J."/>
            <person name="Rupp O.R."/>
            <person name="Hennig M.H."/>
            <person name="Eikmeyer F.E."/>
            <person name="Goesmann A.G."/>
            <person name="Hartmann A.H."/>
            <person name="Borriss R.B."/>
            <person name="Grosch R.G."/>
            <person name="Puehler A.P."/>
            <person name="Schlueter A.S."/>
        </authorList>
    </citation>
    <scope>NUCLEOTIDE SEQUENCE [LARGE SCALE GENOMIC DNA]</scope>
    <source>
        <strain evidence="7">AG1-IB / isolate 7/3/14</strain>
    </source>
</reference>
<dbReference type="CDD" id="cd10316">
    <property type="entry name" value="RGL4_M"/>
    <property type="match status" value="1"/>
</dbReference>
<dbReference type="PANTHER" id="PTHR36574:SF1">
    <property type="entry name" value="RHAMNOGALACTURONATE LYASE-RELATED"/>
    <property type="match status" value="1"/>
</dbReference>
<protein>
    <recommendedName>
        <fullName evidence="8">Rhamnogalacturonan endolyase</fullName>
    </recommendedName>
</protein>
<evidence type="ECO:0000256" key="3">
    <source>
        <dbReference type="ARBA" id="ARBA00023326"/>
    </source>
</evidence>
<evidence type="ECO:0000256" key="1">
    <source>
        <dbReference type="ARBA" id="ARBA00022729"/>
    </source>
</evidence>
<dbReference type="InterPro" id="IPR008979">
    <property type="entry name" value="Galactose-bd-like_sf"/>
</dbReference>
<dbReference type="GO" id="GO:0045490">
    <property type="term" value="P:pectin catabolic process"/>
    <property type="evidence" value="ECO:0007669"/>
    <property type="project" value="TreeGrafter"/>
</dbReference>
<evidence type="ECO:0000313" key="6">
    <source>
        <dbReference type="EMBL" id="CCO34297.1"/>
    </source>
</evidence>
<dbReference type="GO" id="GO:0030246">
    <property type="term" value="F:carbohydrate binding"/>
    <property type="evidence" value="ECO:0007669"/>
    <property type="project" value="InterPro"/>
</dbReference>
<dbReference type="SUPFAM" id="SSF49452">
    <property type="entry name" value="Starch-binding domain-like"/>
    <property type="match status" value="1"/>
</dbReference>
<dbReference type="InterPro" id="IPR016590">
    <property type="entry name" value="Rhamnogalacturonase_B"/>
</dbReference>
<accession>M5CEF0</accession>
<keyword evidence="3" id="KW-0624">Polysaccharide degradation</keyword>
<evidence type="ECO:0000259" key="5">
    <source>
        <dbReference type="Pfam" id="PF14686"/>
    </source>
</evidence>
<dbReference type="InterPro" id="IPR029411">
    <property type="entry name" value="RG-lyase_III"/>
</dbReference>
<dbReference type="Proteomes" id="UP000012065">
    <property type="component" value="Unassembled WGS sequence"/>
</dbReference>
<evidence type="ECO:0000256" key="2">
    <source>
        <dbReference type="ARBA" id="ARBA00023277"/>
    </source>
</evidence>
<feature type="domain" description="Rhamnogalacturonan lyase" evidence="4">
    <location>
        <begin position="100"/>
        <end position="183"/>
    </location>
</feature>
<dbReference type="Pfam" id="PF14686">
    <property type="entry name" value="fn3_3"/>
    <property type="match status" value="1"/>
</dbReference>
<dbReference type="Pfam" id="PF14683">
    <property type="entry name" value="CBM-like"/>
    <property type="match status" value="1"/>
</dbReference>
<feature type="domain" description="Rhamnogalacturonan lyase" evidence="5">
    <location>
        <begin position="11"/>
        <end position="87"/>
    </location>
</feature>
<keyword evidence="1" id="KW-0732">Signal</keyword>
<dbReference type="InterPro" id="IPR029413">
    <property type="entry name" value="RG-lyase_II"/>
</dbReference>
<dbReference type="CDD" id="cd10317">
    <property type="entry name" value="RGL4_C"/>
    <property type="match status" value="1"/>
</dbReference>
<dbReference type="HOGENOM" id="CLU_037882_0_0_1"/>
<sequence>MGIKGYVPVSGRGYARGKASGVPSNFASLVVVAWSNSAAQYWARAEASTGNYYSPAMKPGTYTMTMYKSELAVATATVTISAGQTITANIKSAEATPSVIWQLGEFDGTPRGFLNADMIETMHPSDKRMHEWPRTITIGQQGEGYFPMAIFKAIGPAVIRFSVSSSQTGARTLQIGITLAFAGTWRGNNVMYTINIPAGVLVSNERNVLTINVISGSGGDAYLSPNVVVDAIRLY</sequence>
<dbReference type="PANTHER" id="PTHR36574">
    <property type="entry name" value="RHAMNOGALACTURONATE LYASE-RELATED"/>
    <property type="match status" value="1"/>
</dbReference>
<proteinExistence type="predicted"/>
<dbReference type="Gene3D" id="2.60.120.260">
    <property type="entry name" value="Galactose-binding domain-like"/>
    <property type="match status" value="2"/>
</dbReference>
<evidence type="ECO:0000313" key="7">
    <source>
        <dbReference type="Proteomes" id="UP000012065"/>
    </source>
</evidence>
<comment type="caution">
    <text evidence="6">The sequence shown here is derived from an EMBL/GenBank/DDBJ whole genome shotgun (WGS) entry which is preliminary data.</text>
</comment>